<organism evidence="1 2">
    <name type="scientific">Morella rubra</name>
    <name type="common">Chinese bayberry</name>
    <dbReference type="NCBI Taxonomy" id="262757"/>
    <lineage>
        <taxon>Eukaryota</taxon>
        <taxon>Viridiplantae</taxon>
        <taxon>Streptophyta</taxon>
        <taxon>Embryophyta</taxon>
        <taxon>Tracheophyta</taxon>
        <taxon>Spermatophyta</taxon>
        <taxon>Magnoliopsida</taxon>
        <taxon>eudicotyledons</taxon>
        <taxon>Gunneridae</taxon>
        <taxon>Pentapetalae</taxon>
        <taxon>rosids</taxon>
        <taxon>fabids</taxon>
        <taxon>Fagales</taxon>
        <taxon>Myricaceae</taxon>
        <taxon>Morella</taxon>
    </lineage>
</organism>
<proteinExistence type="predicted"/>
<evidence type="ECO:0000313" key="1">
    <source>
        <dbReference type="EMBL" id="KAB1219412.1"/>
    </source>
</evidence>
<keyword evidence="2" id="KW-1185">Reference proteome</keyword>
<dbReference type="Proteomes" id="UP000516437">
    <property type="component" value="Chromosome 3"/>
</dbReference>
<dbReference type="OrthoDB" id="10255630at2759"/>
<dbReference type="EMBL" id="RXIC02000021">
    <property type="protein sequence ID" value="KAB1219412.1"/>
    <property type="molecule type" value="Genomic_DNA"/>
</dbReference>
<reference evidence="1 2" key="1">
    <citation type="journal article" date="2019" name="Plant Biotechnol. J.">
        <title>The red bayberry genome and genetic basis of sex determination.</title>
        <authorList>
            <person name="Jia H.M."/>
            <person name="Jia H.J."/>
            <person name="Cai Q.L."/>
            <person name="Wang Y."/>
            <person name="Zhao H.B."/>
            <person name="Yang W.F."/>
            <person name="Wang G.Y."/>
            <person name="Li Y.H."/>
            <person name="Zhan D.L."/>
            <person name="Shen Y.T."/>
            <person name="Niu Q.F."/>
            <person name="Chang L."/>
            <person name="Qiu J."/>
            <person name="Zhao L."/>
            <person name="Xie H.B."/>
            <person name="Fu W.Y."/>
            <person name="Jin J."/>
            <person name="Li X.W."/>
            <person name="Jiao Y."/>
            <person name="Zhou C.C."/>
            <person name="Tu T."/>
            <person name="Chai C.Y."/>
            <person name="Gao J.L."/>
            <person name="Fan L.J."/>
            <person name="van de Weg E."/>
            <person name="Wang J.Y."/>
            <person name="Gao Z.S."/>
        </authorList>
    </citation>
    <scope>NUCLEOTIDE SEQUENCE [LARGE SCALE GENOMIC DNA]</scope>
    <source>
        <tissue evidence="1">Leaves</tissue>
    </source>
</reference>
<name>A0A6A1W2G9_9ROSI</name>
<dbReference type="AlphaFoldDB" id="A0A6A1W2G9"/>
<comment type="caution">
    <text evidence="1">The sequence shown here is derived from an EMBL/GenBank/DDBJ whole genome shotgun (WGS) entry which is preliminary data.</text>
</comment>
<evidence type="ECO:0000313" key="2">
    <source>
        <dbReference type="Proteomes" id="UP000516437"/>
    </source>
</evidence>
<gene>
    <name evidence="1" type="ORF">CJ030_MR3G001105</name>
</gene>
<sequence>MVSYGSLWKSITKAEVQTKRPAWVDNMVLELRESMRTIVELKHMLCMDLHTRLITLETNFDFTERGLREELNAMQMELIFVREHVSQLHQSLHTVPIQLRTLIKWVDIMEEQLEHVCDAIGQDLDEPVRRRDSDSSLVYVFSLLLLMLR</sequence>
<accession>A0A6A1W2G9</accession>
<protein>
    <submittedName>
        <fullName evidence="1">Uncharacterized protein</fullName>
    </submittedName>
</protein>